<organism evidence="1 2">
    <name type="scientific">Fimbriiglobus ruber</name>
    <dbReference type="NCBI Taxonomy" id="1908690"/>
    <lineage>
        <taxon>Bacteria</taxon>
        <taxon>Pseudomonadati</taxon>
        <taxon>Planctomycetota</taxon>
        <taxon>Planctomycetia</taxon>
        <taxon>Gemmatales</taxon>
        <taxon>Gemmataceae</taxon>
        <taxon>Fimbriiglobus</taxon>
    </lineage>
</organism>
<evidence type="ECO:0000313" key="2">
    <source>
        <dbReference type="Proteomes" id="UP000214646"/>
    </source>
</evidence>
<dbReference type="SUPFAM" id="SSF56925">
    <property type="entry name" value="OMPA-like"/>
    <property type="match status" value="1"/>
</dbReference>
<accession>A0A225DVD5</accession>
<evidence type="ECO:0000313" key="1">
    <source>
        <dbReference type="EMBL" id="OWK45322.1"/>
    </source>
</evidence>
<proteinExistence type="predicted"/>
<dbReference type="InterPro" id="IPR011250">
    <property type="entry name" value="OMP/PagP_B-barrel"/>
</dbReference>
<protein>
    <recommendedName>
        <fullName evidence="3">Outer membrane protein beta-barrel domain-containing protein</fullName>
    </recommendedName>
</protein>
<evidence type="ECO:0008006" key="3">
    <source>
        <dbReference type="Google" id="ProtNLM"/>
    </source>
</evidence>
<keyword evidence="2" id="KW-1185">Reference proteome</keyword>
<reference evidence="2" key="1">
    <citation type="submission" date="2017-06" db="EMBL/GenBank/DDBJ databases">
        <title>Genome analysis of Fimbriiglobus ruber SP5, the first member of the order Planctomycetales with confirmed chitinolytic capability.</title>
        <authorList>
            <person name="Ravin N.V."/>
            <person name="Rakitin A.L."/>
            <person name="Ivanova A.A."/>
            <person name="Beletsky A.V."/>
            <person name="Kulichevskaya I.S."/>
            <person name="Mardanov A.V."/>
            <person name="Dedysh S.N."/>
        </authorList>
    </citation>
    <scope>NUCLEOTIDE SEQUENCE [LARGE SCALE GENOMIC DNA]</scope>
    <source>
        <strain evidence="2">SP5</strain>
    </source>
</reference>
<gene>
    <name evidence="1" type="ORF">FRUB_01653</name>
</gene>
<comment type="caution">
    <text evidence="1">The sequence shown here is derived from an EMBL/GenBank/DDBJ whole genome shotgun (WGS) entry which is preliminary data.</text>
</comment>
<dbReference type="EMBL" id="NIDE01000002">
    <property type="protein sequence ID" value="OWK45322.1"/>
    <property type="molecule type" value="Genomic_DNA"/>
</dbReference>
<name>A0A225DVD5_9BACT</name>
<sequence>MAMLVNSPPTNNTTYLDIGIQFGAGVDYRLTRELNLGLDCRYIYNLVRPGASWLTTGAYIGFNF</sequence>
<dbReference type="Proteomes" id="UP000214646">
    <property type="component" value="Unassembled WGS sequence"/>
</dbReference>
<dbReference type="AlphaFoldDB" id="A0A225DVD5"/>
<dbReference type="Gene3D" id="2.40.160.20">
    <property type="match status" value="1"/>
</dbReference>